<dbReference type="PANTHER" id="PTHR24305:SF166">
    <property type="entry name" value="CYTOCHROME P450 12A4, MITOCHONDRIAL-RELATED"/>
    <property type="match status" value="1"/>
</dbReference>
<dbReference type="SUPFAM" id="SSF48264">
    <property type="entry name" value="Cytochrome P450"/>
    <property type="match status" value="1"/>
</dbReference>
<dbReference type="CDD" id="cd00302">
    <property type="entry name" value="cytochrome_P450"/>
    <property type="match status" value="1"/>
</dbReference>
<dbReference type="AlphaFoldDB" id="A0A818QSV9"/>
<dbReference type="PRINTS" id="PR00385">
    <property type="entry name" value="P450"/>
</dbReference>
<dbReference type="InterPro" id="IPR017972">
    <property type="entry name" value="Cyt_P450_CS"/>
</dbReference>
<feature type="transmembrane region" description="Helical" evidence="5">
    <location>
        <begin position="204"/>
        <end position="220"/>
    </location>
</feature>
<dbReference type="Proteomes" id="UP000663868">
    <property type="component" value="Unassembled WGS sequence"/>
</dbReference>
<protein>
    <recommendedName>
        <fullName evidence="6">AB hydrolase-1 domain-containing protein</fullName>
    </recommendedName>
</protein>
<sequence length="662" mass="76523">MDLFGHDILSEILRTPIAAFINLLDYPFQPNYIDLLNPGSIGDGKTKLRLHYLDEGNKSSPETILLLYGEPSWSYLYRHFIPKLKKYRVIAVDLIGFGKSDKPANNNDYTYQRHVNWIREFIENLNLDNITLFCQDLGSLVGYGKISKGFIQWLDFVSQQTEMDVGRVIKSGVIRDMKQEEIDAYNTPFPNEQYQYITINRNRMIFLLLLVVIILLIWYTKMKYFTLRGPIPGLSPHYFFGNTIQSGLVLKDLSLHEVWIKFKSRFGDVFQFWLGPWRVIVVSAKFKRHASLTIPLFRRNKIIPNFDLIIDCTDKLLSQWRSAPSNHIHLDIGQQCRNLLLLIFGFLAFDYDLKTFDNSDRNELTQALKDFLESIYPVFFLPKVVSIIYLKLSRRYRRARSIIQQYVYRIIDHELIDCSETIAERKRISLIASLVSALQNDEKTEMIKSEEEKKGLSRSEVLDEVLFFLLAGYETTSTALTWFIHLASKHPRVQQKIKAELLENNCKEDLSLEHLDSLGYLDCVITEVLRFCPPGDSSARTLTMDDCLPESGTQLYAGDEVLVPFINLARDPRYWSIDPELFYPERFLGEDKNHQPYALLPFGSGHRQCIGQDLARFELKVIIARLMQDVTFGDAGPEVNAGGFVQTVTIMPKHVGVTVQFD</sequence>
<dbReference type="GO" id="GO:0004497">
    <property type="term" value="F:monooxygenase activity"/>
    <property type="evidence" value="ECO:0007669"/>
    <property type="project" value="UniProtKB-KW"/>
</dbReference>
<dbReference type="GO" id="GO:0016705">
    <property type="term" value="F:oxidoreductase activity, acting on paired donors, with incorporation or reduction of molecular oxygen"/>
    <property type="evidence" value="ECO:0007669"/>
    <property type="project" value="InterPro"/>
</dbReference>
<evidence type="ECO:0000256" key="3">
    <source>
        <dbReference type="PIRSR" id="PIRSR602401-1"/>
    </source>
</evidence>
<feature type="domain" description="AB hydrolase-1" evidence="6">
    <location>
        <begin position="63"/>
        <end position="141"/>
    </location>
</feature>
<dbReference type="PRINTS" id="PR00463">
    <property type="entry name" value="EP450I"/>
</dbReference>
<name>A0A818QSV9_9BILA</name>
<evidence type="ECO:0000256" key="2">
    <source>
        <dbReference type="ARBA" id="ARBA00010617"/>
    </source>
</evidence>
<keyword evidence="5" id="KW-1133">Transmembrane helix</keyword>
<keyword evidence="3 4" id="KW-0408">Iron</keyword>
<gene>
    <name evidence="7" type="ORF">KXQ929_LOCUS7324</name>
</gene>
<organism evidence="7 8">
    <name type="scientific">Adineta steineri</name>
    <dbReference type="NCBI Taxonomy" id="433720"/>
    <lineage>
        <taxon>Eukaryota</taxon>
        <taxon>Metazoa</taxon>
        <taxon>Spiralia</taxon>
        <taxon>Gnathifera</taxon>
        <taxon>Rotifera</taxon>
        <taxon>Eurotatoria</taxon>
        <taxon>Bdelloidea</taxon>
        <taxon>Adinetida</taxon>
        <taxon>Adinetidae</taxon>
        <taxon>Adineta</taxon>
    </lineage>
</organism>
<dbReference type="GO" id="GO:0020037">
    <property type="term" value="F:heme binding"/>
    <property type="evidence" value="ECO:0007669"/>
    <property type="project" value="InterPro"/>
</dbReference>
<dbReference type="InterPro" id="IPR050121">
    <property type="entry name" value="Cytochrome_P450_monoxygenase"/>
</dbReference>
<dbReference type="GO" id="GO:0005506">
    <property type="term" value="F:iron ion binding"/>
    <property type="evidence" value="ECO:0007669"/>
    <property type="project" value="InterPro"/>
</dbReference>
<evidence type="ECO:0000256" key="4">
    <source>
        <dbReference type="RuleBase" id="RU000461"/>
    </source>
</evidence>
<evidence type="ECO:0000259" key="6">
    <source>
        <dbReference type="Pfam" id="PF00561"/>
    </source>
</evidence>
<dbReference type="PROSITE" id="PS00086">
    <property type="entry name" value="CYTOCHROME_P450"/>
    <property type="match status" value="1"/>
</dbReference>
<comment type="cofactor">
    <cofactor evidence="1 3">
        <name>heme</name>
        <dbReference type="ChEBI" id="CHEBI:30413"/>
    </cofactor>
</comment>
<dbReference type="InterPro" id="IPR001128">
    <property type="entry name" value="Cyt_P450"/>
</dbReference>
<dbReference type="InterPro" id="IPR036396">
    <property type="entry name" value="Cyt_P450_sf"/>
</dbReference>
<reference evidence="7" key="1">
    <citation type="submission" date="2021-02" db="EMBL/GenBank/DDBJ databases">
        <authorList>
            <person name="Nowell W R."/>
        </authorList>
    </citation>
    <scope>NUCLEOTIDE SEQUENCE</scope>
</reference>
<comment type="caution">
    <text evidence="7">The sequence shown here is derived from an EMBL/GenBank/DDBJ whole genome shotgun (WGS) entry which is preliminary data.</text>
</comment>
<dbReference type="Gene3D" id="1.10.630.10">
    <property type="entry name" value="Cytochrome P450"/>
    <property type="match status" value="1"/>
</dbReference>
<keyword evidence="5" id="KW-0472">Membrane</keyword>
<dbReference type="Gene3D" id="3.40.50.1820">
    <property type="entry name" value="alpha/beta hydrolase"/>
    <property type="match status" value="1"/>
</dbReference>
<dbReference type="SUPFAM" id="SSF53474">
    <property type="entry name" value="alpha/beta-Hydrolases"/>
    <property type="match status" value="1"/>
</dbReference>
<dbReference type="Pfam" id="PF00561">
    <property type="entry name" value="Abhydrolase_1"/>
    <property type="match status" value="1"/>
</dbReference>
<feature type="binding site" description="axial binding residue" evidence="3">
    <location>
        <position position="609"/>
    </location>
    <ligand>
        <name>heme</name>
        <dbReference type="ChEBI" id="CHEBI:30413"/>
    </ligand>
    <ligandPart>
        <name>Fe</name>
        <dbReference type="ChEBI" id="CHEBI:18248"/>
    </ligandPart>
</feature>
<keyword evidence="3 4" id="KW-0479">Metal-binding</keyword>
<keyword evidence="4" id="KW-0560">Oxidoreductase</keyword>
<evidence type="ECO:0000313" key="7">
    <source>
        <dbReference type="EMBL" id="CAF3643293.1"/>
    </source>
</evidence>
<keyword evidence="4" id="KW-0503">Monooxygenase</keyword>
<keyword evidence="5" id="KW-0812">Transmembrane</keyword>
<evidence type="ECO:0000256" key="5">
    <source>
        <dbReference type="SAM" id="Phobius"/>
    </source>
</evidence>
<dbReference type="PANTHER" id="PTHR24305">
    <property type="entry name" value="CYTOCHROME P450"/>
    <property type="match status" value="1"/>
</dbReference>
<dbReference type="InterPro" id="IPR000073">
    <property type="entry name" value="AB_hydrolase_1"/>
</dbReference>
<dbReference type="InterPro" id="IPR029058">
    <property type="entry name" value="AB_hydrolase_fold"/>
</dbReference>
<dbReference type="Pfam" id="PF00067">
    <property type="entry name" value="p450"/>
    <property type="match status" value="1"/>
</dbReference>
<accession>A0A818QSV9</accession>
<evidence type="ECO:0000256" key="1">
    <source>
        <dbReference type="ARBA" id="ARBA00001971"/>
    </source>
</evidence>
<evidence type="ECO:0000313" key="8">
    <source>
        <dbReference type="Proteomes" id="UP000663868"/>
    </source>
</evidence>
<keyword evidence="3 4" id="KW-0349">Heme</keyword>
<dbReference type="InterPro" id="IPR002401">
    <property type="entry name" value="Cyt_P450_E_grp-I"/>
</dbReference>
<comment type="similarity">
    <text evidence="2 4">Belongs to the cytochrome P450 family.</text>
</comment>
<dbReference type="EMBL" id="CAJOBB010000298">
    <property type="protein sequence ID" value="CAF3643293.1"/>
    <property type="molecule type" value="Genomic_DNA"/>
</dbReference>
<proteinExistence type="inferred from homology"/>